<dbReference type="RefSeq" id="WP_055473059.1">
    <property type="nucleotide sequence ID" value="NZ_JBEZHZ010000003.1"/>
</dbReference>
<protein>
    <submittedName>
        <fullName evidence="1">Class I SAM-dependent methyltransferase</fullName>
    </submittedName>
</protein>
<dbReference type="Pfam" id="PF13489">
    <property type="entry name" value="Methyltransf_23"/>
    <property type="match status" value="1"/>
</dbReference>
<dbReference type="GO" id="GO:0032259">
    <property type="term" value="P:methylation"/>
    <property type="evidence" value="ECO:0007669"/>
    <property type="project" value="UniProtKB-KW"/>
</dbReference>
<dbReference type="PANTHER" id="PTHR43591:SF110">
    <property type="entry name" value="RHODANESE DOMAIN-CONTAINING PROTEIN"/>
    <property type="match status" value="1"/>
</dbReference>
<evidence type="ECO:0000313" key="1">
    <source>
        <dbReference type="EMBL" id="MFI1963429.1"/>
    </source>
</evidence>
<sequence>MPTAPEEKKRPESSYGAGLLNHQLPLEHRRLQALEAFGDPATRAAITARGLRSGWRCLELGGGAGGIAEWLASACAPGEVVVTDIDTSLLRRDIPNLTVLRHDVVHESFPEGSFDLVHTRALLEHLPSREEVLGRMASWVAPGGWLCVDGVITLDSAIGERRNGHDRCLRALVELAATKMGADLHWAQALPRLFAEAGLEDIGLDATPGQVGVGGNCNAFWRISIEHIEPALLELGMLEPRDWPESMELLDSGKFTDVPFLMLSVWGRRPR</sequence>
<proteinExistence type="predicted"/>
<keyword evidence="1" id="KW-0808">Transferase</keyword>
<dbReference type="Proteomes" id="UP001611548">
    <property type="component" value="Unassembled WGS sequence"/>
</dbReference>
<dbReference type="PANTHER" id="PTHR43591">
    <property type="entry name" value="METHYLTRANSFERASE"/>
    <property type="match status" value="1"/>
</dbReference>
<dbReference type="EMBL" id="JBIRWE010000001">
    <property type="protein sequence ID" value="MFI1963429.1"/>
    <property type="molecule type" value="Genomic_DNA"/>
</dbReference>
<name>A0ABW7UL82_9ACTN</name>
<evidence type="ECO:0000313" key="2">
    <source>
        <dbReference type="Proteomes" id="UP001611548"/>
    </source>
</evidence>
<dbReference type="SUPFAM" id="SSF53335">
    <property type="entry name" value="S-adenosyl-L-methionine-dependent methyltransferases"/>
    <property type="match status" value="1"/>
</dbReference>
<dbReference type="GO" id="GO:0008168">
    <property type="term" value="F:methyltransferase activity"/>
    <property type="evidence" value="ECO:0007669"/>
    <property type="project" value="UniProtKB-KW"/>
</dbReference>
<gene>
    <name evidence="1" type="ORF">ACH429_04705</name>
</gene>
<dbReference type="CDD" id="cd02440">
    <property type="entry name" value="AdoMet_MTases"/>
    <property type="match status" value="1"/>
</dbReference>
<dbReference type="Gene3D" id="3.40.50.150">
    <property type="entry name" value="Vaccinia Virus protein VP39"/>
    <property type="match status" value="1"/>
</dbReference>
<comment type="caution">
    <text evidence="1">The sequence shown here is derived from an EMBL/GenBank/DDBJ whole genome shotgun (WGS) entry which is preliminary data.</text>
</comment>
<keyword evidence="1" id="KW-0489">Methyltransferase</keyword>
<dbReference type="InterPro" id="IPR029063">
    <property type="entry name" value="SAM-dependent_MTases_sf"/>
</dbReference>
<reference evidence="1 2" key="1">
    <citation type="submission" date="2024-10" db="EMBL/GenBank/DDBJ databases">
        <title>The Natural Products Discovery Center: Release of the First 8490 Sequenced Strains for Exploring Actinobacteria Biosynthetic Diversity.</title>
        <authorList>
            <person name="Kalkreuter E."/>
            <person name="Kautsar S.A."/>
            <person name="Yang D."/>
            <person name="Bader C.D."/>
            <person name="Teijaro C.N."/>
            <person name="Fluegel L."/>
            <person name="Davis C.M."/>
            <person name="Simpson J.R."/>
            <person name="Lauterbach L."/>
            <person name="Steele A.D."/>
            <person name="Gui C."/>
            <person name="Meng S."/>
            <person name="Li G."/>
            <person name="Viehrig K."/>
            <person name="Ye F."/>
            <person name="Su P."/>
            <person name="Kiefer A.F."/>
            <person name="Nichols A."/>
            <person name="Cepeda A.J."/>
            <person name="Yan W."/>
            <person name="Fan B."/>
            <person name="Jiang Y."/>
            <person name="Adhikari A."/>
            <person name="Zheng C.-J."/>
            <person name="Schuster L."/>
            <person name="Cowan T.M."/>
            <person name="Smanski M.J."/>
            <person name="Chevrette M.G."/>
            <person name="De Carvalho L.P.S."/>
            <person name="Shen B."/>
        </authorList>
    </citation>
    <scope>NUCLEOTIDE SEQUENCE [LARGE SCALE GENOMIC DNA]</scope>
    <source>
        <strain evidence="1 2">NPDC020327</strain>
    </source>
</reference>
<organism evidence="1 2">
    <name type="scientific">Streptomyces pathocidini</name>
    <dbReference type="NCBI Taxonomy" id="1650571"/>
    <lineage>
        <taxon>Bacteria</taxon>
        <taxon>Bacillati</taxon>
        <taxon>Actinomycetota</taxon>
        <taxon>Actinomycetes</taxon>
        <taxon>Kitasatosporales</taxon>
        <taxon>Streptomycetaceae</taxon>
        <taxon>Streptomyces</taxon>
    </lineage>
</organism>
<keyword evidence="2" id="KW-1185">Reference proteome</keyword>
<accession>A0ABW7UL82</accession>